<dbReference type="Gene3D" id="1.10.1200.10">
    <property type="entry name" value="ACP-like"/>
    <property type="match status" value="1"/>
</dbReference>
<name>A0A089IWA4_PAEDU</name>
<dbReference type="Proteomes" id="UP000029409">
    <property type="component" value="Chromosome"/>
</dbReference>
<evidence type="ECO:0000259" key="1">
    <source>
        <dbReference type="PROSITE" id="PS50075"/>
    </source>
</evidence>
<evidence type="ECO:0000313" key="2">
    <source>
        <dbReference type="EMBL" id="AIQ13259.1"/>
    </source>
</evidence>
<dbReference type="InterPro" id="IPR009081">
    <property type="entry name" value="PP-bd_ACP"/>
</dbReference>
<dbReference type="STRING" id="44251.PDUR_16100"/>
<feature type="domain" description="Carrier" evidence="1">
    <location>
        <begin position="1"/>
        <end position="76"/>
    </location>
</feature>
<evidence type="ECO:0000313" key="3">
    <source>
        <dbReference type="Proteomes" id="UP000029409"/>
    </source>
</evidence>
<reference evidence="2 3" key="1">
    <citation type="submission" date="2014-08" db="EMBL/GenBank/DDBJ databases">
        <title>Comparative genomics of the Paenibacillus odorifer group.</title>
        <authorList>
            <person name="den Bakker H.C."/>
            <person name="Tsai Y.-C."/>
            <person name="Martin N."/>
            <person name="Korlach J."/>
            <person name="Wiedmann M."/>
        </authorList>
    </citation>
    <scope>NUCLEOTIDE SEQUENCE [LARGE SCALE GENOMIC DNA]</scope>
    <source>
        <strain evidence="2 3">DSM 1735</strain>
    </source>
</reference>
<dbReference type="eggNOG" id="ENOG502ZFQ5">
    <property type="taxonomic scope" value="Bacteria"/>
</dbReference>
<organism evidence="2 3">
    <name type="scientific">Paenibacillus durus</name>
    <name type="common">Paenibacillus azotofixans</name>
    <dbReference type="NCBI Taxonomy" id="44251"/>
    <lineage>
        <taxon>Bacteria</taxon>
        <taxon>Bacillati</taxon>
        <taxon>Bacillota</taxon>
        <taxon>Bacilli</taxon>
        <taxon>Bacillales</taxon>
        <taxon>Paenibacillaceae</taxon>
        <taxon>Paenibacillus</taxon>
    </lineage>
</organism>
<dbReference type="SUPFAM" id="SSF47336">
    <property type="entry name" value="ACP-like"/>
    <property type="match status" value="1"/>
</dbReference>
<dbReference type="InterPro" id="IPR036736">
    <property type="entry name" value="ACP-like_sf"/>
</dbReference>
<dbReference type="KEGG" id="pdu:PDUR_16100"/>
<keyword evidence="3" id="KW-1185">Reference proteome</keyword>
<dbReference type="RefSeq" id="WP_042207050.1">
    <property type="nucleotide sequence ID" value="NZ_CP009288.1"/>
</dbReference>
<protein>
    <recommendedName>
        <fullName evidence="1">Carrier domain-containing protein</fullName>
    </recommendedName>
</protein>
<sequence length="82" mass="9199">MNERELIAGFIQELINEPVSDHASNLFEQGFLTSLDVLDLLAFLENTFGLEISEEDVDMESFGTIDGLVGLVERKRNLGVRQ</sequence>
<dbReference type="AlphaFoldDB" id="A0A089IWA4"/>
<dbReference type="EMBL" id="CP009288">
    <property type="protein sequence ID" value="AIQ13259.1"/>
    <property type="molecule type" value="Genomic_DNA"/>
</dbReference>
<dbReference type="OrthoDB" id="2625323at2"/>
<dbReference type="Pfam" id="PF00550">
    <property type="entry name" value="PP-binding"/>
    <property type="match status" value="1"/>
</dbReference>
<gene>
    <name evidence="2" type="ORF">PDUR_16100</name>
</gene>
<proteinExistence type="predicted"/>
<dbReference type="PROSITE" id="PS50075">
    <property type="entry name" value="CARRIER"/>
    <property type="match status" value="1"/>
</dbReference>
<accession>A0A089IWA4</accession>